<dbReference type="Proteomes" id="UP000554235">
    <property type="component" value="Unassembled WGS sequence"/>
</dbReference>
<name>A0A8H4L193_9HYPO</name>
<dbReference type="InterPro" id="IPR011333">
    <property type="entry name" value="SKP1/BTB/POZ_sf"/>
</dbReference>
<evidence type="ECO:0000313" key="3">
    <source>
        <dbReference type="Proteomes" id="UP000554235"/>
    </source>
</evidence>
<dbReference type="EMBL" id="JAADYS010001936">
    <property type="protein sequence ID" value="KAF4460461.1"/>
    <property type="molecule type" value="Genomic_DNA"/>
</dbReference>
<organism evidence="2 3">
    <name type="scientific">Fusarium albosuccineum</name>
    <dbReference type="NCBI Taxonomy" id="1237068"/>
    <lineage>
        <taxon>Eukaryota</taxon>
        <taxon>Fungi</taxon>
        <taxon>Dikarya</taxon>
        <taxon>Ascomycota</taxon>
        <taxon>Pezizomycotina</taxon>
        <taxon>Sordariomycetes</taxon>
        <taxon>Hypocreomycetidae</taxon>
        <taxon>Hypocreales</taxon>
        <taxon>Nectriaceae</taxon>
        <taxon>Fusarium</taxon>
        <taxon>Fusarium decemcellulare species complex</taxon>
    </lineage>
</organism>
<dbReference type="OrthoDB" id="5275938at2759"/>
<evidence type="ECO:0000313" key="2">
    <source>
        <dbReference type="EMBL" id="KAF4460461.1"/>
    </source>
</evidence>
<gene>
    <name evidence="2" type="ORF">FALBO_12761</name>
</gene>
<dbReference type="Gene3D" id="3.30.710.10">
    <property type="entry name" value="Potassium Channel Kv1.1, Chain A"/>
    <property type="match status" value="1"/>
</dbReference>
<protein>
    <submittedName>
        <fullName evidence="2">Btb poz</fullName>
    </submittedName>
</protein>
<sequence length="355" mass="40698">MSTSTRSLRKRKLDRHSPSTAIIKSEEEEPNLGRPSRRRRRAPPNPTIKREEEVLERIAPDGDVIFVLGGKKLLVQSSVLKNASSVFSASLAAGSNEFRMMASAASNGEVAEIPLPDDFDAFKLICLVIHHQGNTKHHDPSINKLVRIFQVARKYQLMDAISVSFDFWAKRKYVAYEPDVATLWLLAVMYLLVEDQEHFQLLTRLLIFEHKGSFITLAAQSEAKDMTDGMYSFFRKHRFQDEDIGPYVLPFYRHLGEVFMQDDDNTKPGLYSVGMNWSIADLLEQIKAFEIVPPKFSSRNESDEGEMLNSMYKLLMMRLSNLERDFKGLCLHCFHRGSWSISVKESTPRVLDRFA</sequence>
<reference evidence="2 3" key="1">
    <citation type="submission" date="2020-01" db="EMBL/GenBank/DDBJ databases">
        <title>Identification and distribution of gene clusters putatively required for synthesis of sphingolipid metabolism inhibitors in phylogenetically diverse species of the filamentous fungus Fusarium.</title>
        <authorList>
            <person name="Kim H.-S."/>
            <person name="Busman M."/>
            <person name="Brown D.W."/>
            <person name="Divon H."/>
            <person name="Uhlig S."/>
            <person name="Proctor R.H."/>
        </authorList>
    </citation>
    <scope>NUCLEOTIDE SEQUENCE [LARGE SCALE GENOMIC DNA]</scope>
    <source>
        <strain evidence="2 3">NRRL 20459</strain>
    </source>
</reference>
<comment type="caution">
    <text evidence="2">The sequence shown here is derived from an EMBL/GenBank/DDBJ whole genome shotgun (WGS) entry which is preliminary data.</text>
</comment>
<feature type="region of interest" description="Disordered" evidence="1">
    <location>
        <begin position="1"/>
        <end position="48"/>
    </location>
</feature>
<evidence type="ECO:0000256" key="1">
    <source>
        <dbReference type="SAM" id="MobiDB-lite"/>
    </source>
</evidence>
<keyword evidence="3" id="KW-1185">Reference proteome</keyword>
<proteinExistence type="predicted"/>
<dbReference type="AlphaFoldDB" id="A0A8H4L193"/>
<accession>A0A8H4L193</accession>